<dbReference type="RefSeq" id="WP_053997290.1">
    <property type="nucleotide sequence ID" value="NZ_JXMU01000001.1"/>
</dbReference>
<dbReference type="InterPro" id="IPR050500">
    <property type="entry name" value="Phos_Acetyltrans/Butyryltrans"/>
</dbReference>
<evidence type="ECO:0000256" key="2">
    <source>
        <dbReference type="ARBA" id="ARBA00004989"/>
    </source>
</evidence>
<keyword evidence="11" id="KW-1185">Reference proteome</keyword>
<dbReference type="InterPro" id="IPR004614">
    <property type="entry name" value="P_AcTrfase"/>
</dbReference>
<dbReference type="SUPFAM" id="SSF53659">
    <property type="entry name" value="Isocitrate/Isopropylmalate dehydrogenase-like"/>
    <property type="match status" value="1"/>
</dbReference>
<comment type="similarity">
    <text evidence="3">Belongs to the phosphate acetyltransferase and butyryltransferase family.</text>
</comment>
<evidence type="ECO:0000313" key="11">
    <source>
        <dbReference type="Proteomes" id="UP000038011"/>
    </source>
</evidence>
<dbReference type="OrthoDB" id="9808984at2"/>
<dbReference type="PANTHER" id="PTHR43356:SF3">
    <property type="entry name" value="PHOSPHATE ACETYLTRANSFERASE"/>
    <property type="match status" value="1"/>
</dbReference>
<dbReference type="GO" id="GO:0008959">
    <property type="term" value="F:phosphate acetyltransferase activity"/>
    <property type="evidence" value="ECO:0007669"/>
    <property type="project" value="UniProtKB-EC"/>
</dbReference>
<evidence type="ECO:0000256" key="4">
    <source>
        <dbReference type="ARBA" id="ARBA00012707"/>
    </source>
</evidence>
<evidence type="ECO:0000313" key="10">
    <source>
        <dbReference type="EMBL" id="KPB02736.1"/>
    </source>
</evidence>
<feature type="domain" description="Phosphate acetyl/butaryl transferase" evidence="9">
    <location>
        <begin position="6"/>
        <end position="327"/>
    </location>
</feature>
<sequence length="331" mass="35040">MHDPLKPIYAAAKSVRRHIVLSEGLDPRIIDGAAAAIKQELAAITLLGNKEIVATAIEARGHNASDFNLIDPADTQHHEAYASGYYELRKNKGISKEFAHEGMKVPLNFAAMMVRLGDADGTVSGAVATTADTVRAALQIIRKAPDAALVSSFFLMVLNQDHHTKKGVFVFADCGLTIDPDAVQLAEIAIASAGSYIALTGNEPKIGMLSFSTMGSARHDKVSKVQNATKLIRERLPDLTVSGELQFDAAFLPAVAQSKAPDDDVKGDANIFVFPNLDAGNIGYKIAQRIGGAQAIGPILQGLSKPANDLSRGCSAQDVTNMIAITAAQVK</sequence>
<evidence type="ECO:0000256" key="7">
    <source>
        <dbReference type="ARBA" id="ARBA00023315"/>
    </source>
</evidence>
<dbReference type="Pfam" id="PF01515">
    <property type="entry name" value="PTA_PTB"/>
    <property type="match status" value="1"/>
</dbReference>
<evidence type="ECO:0000256" key="3">
    <source>
        <dbReference type="ARBA" id="ARBA00005656"/>
    </source>
</evidence>
<evidence type="ECO:0000256" key="1">
    <source>
        <dbReference type="ARBA" id="ARBA00000705"/>
    </source>
</evidence>
<gene>
    <name evidence="10" type="ORF">SU32_00125</name>
</gene>
<dbReference type="Gene3D" id="3.40.50.10750">
    <property type="entry name" value="Isocitrate/Isopropylmalate dehydrogenase-like"/>
    <property type="match status" value="1"/>
</dbReference>
<dbReference type="AlphaFoldDB" id="A0A0M9GQ35"/>
<keyword evidence="6 10" id="KW-0808">Transferase</keyword>
<dbReference type="STRING" id="1514904.SU32_00125"/>
<dbReference type="NCBIfam" id="TIGR00651">
    <property type="entry name" value="pta"/>
    <property type="match status" value="1"/>
</dbReference>
<organism evidence="10 11">
    <name type="scientific">Ahrensia marina</name>
    <dbReference type="NCBI Taxonomy" id="1514904"/>
    <lineage>
        <taxon>Bacteria</taxon>
        <taxon>Pseudomonadati</taxon>
        <taxon>Pseudomonadota</taxon>
        <taxon>Alphaproteobacteria</taxon>
        <taxon>Hyphomicrobiales</taxon>
        <taxon>Ahrensiaceae</taxon>
        <taxon>Ahrensia</taxon>
    </lineage>
</organism>
<evidence type="ECO:0000256" key="6">
    <source>
        <dbReference type="ARBA" id="ARBA00022679"/>
    </source>
</evidence>
<accession>A0A0M9GQ35</accession>
<protein>
    <recommendedName>
        <fullName evidence="5">Phosphate acetyltransferase</fullName>
        <ecNumber evidence="4">2.3.1.8</ecNumber>
    </recommendedName>
    <alternativeName>
        <fullName evidence="8">Phosphotransacetylase</fullName>
    </alternativeName>
</protein>
<proteinExistence type="inferred from homology"/>
<evidence type="ECO:0000256" key="5">
    <source>
        <dbReference type="ARBA" id="ARBA00021528"/>
    </source>
</evidence>
<dbReference type="PATRIC" id="fig|1514904.3.peg.25"/>
<dbReference type="InterPro" id="IPR042112">
    <property type="entry name" value="P_AcTrfase_dom2"/>
</dbReference>
<comment type="catalytic activity">
    <reaction evidence="1">
        <text>acetyl-CoA + phosphate = acetyl phosphate + CoA</text>
        <dbReference type="Rhea" id="RHEA:19521"/>
        <dbReference type="ChEBI" id="CHEBI:22191"/>
        <dbReference type="ChEBI" id="CHEBI:43474"/>
        <dbReference type="ChEBI" id="CHEBI:57287"/>
        <dbReference type="ChEBI" id="CHEBI:57288"/>
        <dbReference type="EC" id="2.3.1.8"/>
    </reaction>
</comment>
<dbReference type="Proteomes" id="UP000038011">
    <property type="component" value="Unassembled WGS sequence"/>
</dbReference>
<evidence type="ECO:0000256" key="8">
    <source>
        <dbReference type="ARBA" id="ARBA00031108"/>
    </source>
</evidence>
<keyword evidence="7" id="KW-0012">Acyltransferase</keyword>
<comment type="pathway">
    <text evidence="2">Metabolic intermediate biosynthesis; acetyl-CoA biosynthesis; acetyl-CoA from acetate: step 2/2.</text>
</comment>
<dbReference type="PIRSF" id="PIRSF000428">
    <property type="entry name" value="P_Ac_trans"/>
    <property type="match status" value="1"/>
</dbReference>
<comment type="caution">
    <text evidence="10">The sequence shown here is derived from an EMBL/GenBank/DDBJ whole genome shotgun (WGS) entry which is preliminary data.</text>
</comment>
<dbReference type="PANTHER" id="PTHR43356">
    <property type="entry name" value="PHOSPHATE ACETYLTRANSFERASE"/>
    <property type="match status" value="1"/>
</dbReference>
<dbReference type="Gene3D" id="3.40.50.10950">
    <property type="match status" value="1"/>
</dbReference>
<evidence type="ECO:0000259" key="9">
    <source>
        <dbReference type="Pfam" id="PF01515"/>
    </source>
</evidence>
<dbReference type="EC" id="2.3.1.8" evidence="4"/>
<name>A0A0M9GQ35_9HYPH</name>
<dbReference type="EMBL" id="JXMU01000001">
    <property type="protein sequence ID" value="KPB02736.1"/>
    <property type="molecule type" value="Genomic_DNA"/>
</dbReference>
<dbReference type="InterPro" id="IPR042113">
    <property type="entry name" value="P_AcTrfase_dom1"/>
</dbReference>
<reference evidence="10 11" key="1">
    <citation type="submission" date="2015-01" db="EMBL/GenBank/DDBJ databases">
        <title>Ahrensia donghaiensis sp. nov., a novel dimethylsulphoniopropionate-cleavage bacterium isolated from seawater and emended descriptions of the genus Ahrensia and Ahrensia kielensis.</title>
        <authorList>
            <person name="Liu J."/>
        </authorList>
    </citation>
    <scope>NUCLEOTIDE SEQUENCE [LARGE SCALE GENOMIC DNA]</scope>
    <source>
        <strain evidence="10 11">LZD062</strain>
    </source>
</reference>
<dbReference type="InterPro" id="IPR012147">
    <property type="entry name" value="P_Ac_Bu_trans"/>
</dbReference>
<dbReference type="NCBIfam" id="NF007233">
    <property type="entry name" value="PRK09653.1"/>
    <property type="match status" value="1"/>
</dbReference>
<dbReference type="InterPro" id="IPR002505">
    <property type="entry name" value="PTA_PTB"/>
</dbReference>